<dbReference type="CDD" id="cd12105">
    <property type="entry name" value="HmuY"/>
    <property type="match status" value="1"/>
</dbReference>
<organism evidence="2 3">
    <name type="scientific">Parabacteroides faecis</name>
    <dbReference type="NCBI Taxonomy" id="1217282"/>
    <lineage>
        <taxon>Bacteria</taxon>
        <taxon>Pseudomonadati</taxon>
        <taxon>Bacteroidota</taxon>
        <taxon>Bacteroidia</taxon>
        <taxon>Bacteroidales</taxon>
        <taxon>Tannerellaceae</taxon>
        <taxon>Parabacteroides</taxon>
    </lineage>
</organism>
<dbReference type="Proteomes" id="UP000533637">
    <property type="component" value="Unassembled WGS sequence"/>
</dbReference>
<sequence>MKKNYYLLAMLLVSSLTFFSACSDDDDNGGGDTDETVKSVTLDATAYDKWMYFSFKDGKSVAHEIEPAAGTYKGDISLDVTGMGNMGTVSDLNLVVTRLEGDSLTFALDEFDFSQYKDIALKAGFNIASDTIGWTLTGGTVTAGNIVITPKGNVNGDSINLIITTRPGSMPMDLIVTYKGKLETRGGIDETSFDWDIALHRYDVKTNDGSALDTKETDITKVTTVPASGYVADVRTDSLMLNTNGMQLPTPKIGYTPSYWNEVLNKGIEFSSVPMPPTAANWSMSNMVYVIKLKSGEYAKIKFTDYSNDADVKGHISFDYVYPFK</sequence>
<dbReference type="Gene3D" id="2.40.128.350">
    <property type="match status" value="1"/>
</dbReference>
<protein>
    <recommendedName>
        <fullName evidence="4">Lipocalin-like domain-containing protein</fullName>
    </recommendedName>
</protein>
<accession>A0ABR6KPY9</accession>
<dbReference type="RefSeq" id="WP_183671229.1">
    <property type="nucleotide sequence ID" value="NZ_BMPB01000005.1"/>
</dbReference>
<feature type="signal peptide" evidence="1">
    <location>
        <begin position="1"/>
        <end position="23"/>
    </location>
</feature>
<evidence type="ECO:0000256" key="1">
    <source>
        <dbReference type="SAM" id="SignalP"/>
    </source>
</evidence>
<dbReference type="Pfam" id="PF14064">
    <property type="entry name" value="HmuY"/>
    <property type="match status" value="1"/>
</dbReference>
<dbReference type="InterPro" id="IPR025921">
    <property type="entry name" value="HmuY"/>
</dbReference>
<evidence type="ECO:0000313" key="3">
    <source>
        <dbReference type="Proteomes" id="UP000533637"/>
    </source>
</evidence>
<feature type="chain" id="PRO_5047169573" description="Lipocalin-like domain-containing protein" evidence="1">
    <location>
        <begin position="24"/>
        <end position="325"/>
    </location>
</feature>
<keyword evidence="1" id="KW-0732">Signal</keyword>
<evidence type="ECO:0008006" key="4">
    <source>
        <dbReference type="Google" id="ProtNLM"/>
    </source>
</evidence>
<gene>
    <name evidence="2" type="ORF">GGQ57_002812</name>
</gene>
<dbReference type="PROSITE" id="PS51257">
    <property type="entry name" value="PROKAR_LIPOPROTEIN"/>
    <property type="match status" value="1"/>
</dbReference>
<proteinExistence type="predicted"/>
<comment type="caution">
    <text evidence="2">The sequence shown here is derived from an EMBL/GenBank/DDBJ whole genome shotgun (WGS) entry which is preliminary data.</text>
</comment>
<keyword evidence="3" id="KW-1185">Reference proteome</keyword>
<dbReference type="EMBL" id="JACHOC010000005">
    <property type="protein sequence ID" value="MBB4622903.1"/>
    <property type="molecule type" value="Genomic_DNA"/>
</dbReference>
<evidence type="ECO:0000313" key="2">
    <source>
        <dbReference type="EMBL" id="MBB4622903.1"/>
    </source>
</evidence>
<name>A0ABR6KPY9_9BACT</name>
<reference evidence="2 3" key="1">
    <citation type="submission" date="2020-08" db="EMBL/GenBank/DDBJ databases">
        <title>Genomic Encyclopedia of Type Strains, Phase IV (KMG-IV): sequencing the most valuable type-strain genomes for metagenomic binning, comparative biology and taxonomic classification.</title>
        <authorList>
            <person name="Goeker M."/>
        </authorList>
    </citation>
    <scope>NUCLEOTIDE SEQUENCE [LARGE SCALE GENOMIC DNA]</scope>
    <source>
        <strain evidence="2 3">DSM 102983</strain>
    </source>
</reference>